<dbReference type="PROSITE" id="PS51257">
    <property type="entry name" value="PROKAR_LIPOPROTEIN"/>
    <property type="match status" value="1"/>
</dbReference>
<dbReference type="RefSeq" id="WP_121170456.1">
    <property type="nucleotide sequence ID" value="NZ_RBIN01000001.1"/>
</dbReference>
<evidence type="ECO:0008006" key="3">
    <source>
        <dbReference type="Google" id="ProtNLM"/>
    </source>
</evidence>
<keyword evidence="2" id="KW-1185">Reference proteome</keyword>
<gene>
    <name evidence="1" type="ORF">C7446_0228</name>
</gene>
<dbReference type="OrthoDB" id="6183111at2"/>
<dbReference type="Proteomes" id="UP000281975">
    <property type="component" value="Unassembled WGS sequence"/>
</dbReference>
<comment type="caution">
    <text evidence="1">The sequence shown here is derived from an EMBL/GenBank/DDBJ whole genome shotgun (WGS) entry which is preliminary data.</text>
</comment>
<evidence type="ECO:0000313" key="2">
    <source>
        <dbReference type="Proteomes" id="UP000281975"/>
    </source>
</evidence>
<sequence>MSALFRQLVVLLLPCWLAGCALFGNGAPVEPRSPLASLGESAARQVLAADDWAIPPGQRVILVAPPQVDDRLPIDAARLRETLIRTLLARDDGPQILAWQPIEGTPSLADNQRILSTRLAASAPALKLSDRTLYPYRLTLELTAPTAVSADWKHHIEGAFDADALLSSVGTSATDRATP</sequence>
<accession>A0A420X0N8</accession>
<evidence type="ECO:0000313" key="1">
    <source>
        <dbReference type="EMBL" id="RKR07416.1"/>
    </source>
</evidence>
<name>A0A420X0N8_9GAMM</name>
<organism evidence="1 2">
    <name type="scientific">Kushneria sinocarnis</name>
    <dbReference type="NCBI Taxonomy" id="595502"/>
    <lineage>
        <taxon>Bacteria</taxon>
        <taxon>Pseudomonadati</taxon>
        <taxon>Pseudomonadota</taxon>
        <taxon>Gammaproteobacteria</taxon>
        <taxon>Oceanospirillales</taxon>
        <taxon>Halomonadaceae</taxon>
        <taxon>Kushneria</taxon>
    </lineage>
</organism>
<reference evidence="1 2" key="1">
    <citation type="submission" date="2018-10" db="EMBL/GenBank/DDBJ databases">
        <title>Genomic Encyclopedia of Type Strains, Phase IV (KMG-IV): sequencing the most valuable type-strain genomes for metagenomic binning, comparative biology and taxonomic classification.</title>
        <authorList>
            <person name="Goeker M."/>
        </authorList>
    </citation>
    <scope>NUCLEOTIDE SEQUENCE [LARGE SCALE GENOMIC DNA]</scope>
    <source>
        <strain evidence="1 2">DSM 23229</strain>
    </source>
</reference>
<dbReference type="EMBL" id="RBIN01000001">
    <property type="protein sequence ID" value="RKR07416.1"/>
    <property type="molecule type" value="Genomic_DNA"/>
</dbReference>
<dbReference type="AlphaFoldDB" id="A0A420X0N8"/>
<proteinExistence type="predicted"/>
<protein>
    <recommendedName>
        <fullName evidence="3">Lipoprotein</fullName>
    </recommendedName>
</protein>